<dbReference type="GO" id="GO:0005524">
    <property type="term" value="F:ATP binding"/>
    <property type="evidence" value="ECO:0007669"/>
    <property type="project" value="InterPro"/>
</dbReference>
<dbReference type="Proteomes" id="UP000252189">
    <property type="component" value="Unassembled WGS sequence"/>
</dbReference>
<sequence length="493" mass="55205">MGERGADDIPFGTVEPPPCRQPLEVIERDGEWVVREYYPTEDAVEGQIRTFGTHADRIDAMRQARTAMERGQYPCVVRWDTHDSVGGLYWNPPFETLVVEYSDLLREWVVVPKGDHFVFQTAGSTSTAFQLGKLVLERFDFKTVEFYARDGTLEAERDHRFLRHEIAQSGVRFNRGSLPESVEHPAPASATAAVDDADGDGDRSASEDGSMTAISSIAPVVPDITRLKAIDTESVLHQYETPWEGATARIWILDPDFDDHRTAIHAFGAAVDDWAALASHDGVASIHERDADPSAWVVYDDAGTPLSTCREKLSTAERLRILTQLADVTQEAQRRGIYRTTLAPSRVRISRVKSTRDRSYVDTGLNRQEAEHSVSARVTSPGIERRVRDRLGRRTGSRYMAPEQLRNDVTPTTPVYRLGAVTYWLLTGSEPFHDRQAYTNALAAGGMTSPQEVAELPDGVGDCIQRAMRTDPDDRFRTANRFAERLVERFGRP</sequence>
<dbReference type="InterPro" id="IPR011009">
    <property type="entry name" value="Kinase-like_dom_sf"/>
</dbReference>
<accession>A0A368N8F0</accession>
<dbReference type="PROSITE" id="PS50011">
    <property type="entry name" value="PROTEIN_KINASE_DOM"/>
    <property type="match status" value="1"/>
</dbReference>
<dbReference type="EMBL" id="QPHM01000001">
    <property type="protein sequence ID" value="RCU46400.1"/>
    <property type="molecule type" value="Genomic_DNA"/>
</dbReference>
<evidence type="ECO:0000313" key="4">
    <source>
        <dbReference type="Proteomes" id="UP000252189"/>
    </source>
</evidence>
<dbReference type="RefSeq" id="WP_114447951.1">
    <property type="nucleotide sequence ID" value="NZ_QPHM01000001.1"/>
</dbReference>
<protein>
    <recommendedName>
        <fullName evidence="2">Protein kinase domain-containing protein</fullName>
    </recommendedName>
</protein>
<proteinExistence type="predicted"/>
<dbReference type="InterPro" id="IPR000719">
    <property type="entry name" value="Prot_kinase_dom"/>
</dbReference>
<dbReference type="Gene3D" id="1.10.510.10">
    <property type="entry name" value="Transferase(Phosphotransferase) domain 1"/>
    <property type="match status" value="1"/>
</dbReference>
<name>A0A368N8F0_9EURY</name>
<feature type="domain" description="Protein kinase" evidence="2">
    <location>
        <begin position="167"/>
        <end position="487"/>
    </location>
</feature>
<evidence type="ECO:0000256" key="1">
    <source>
        <dbReference type="SAM" id="MobiDB-lite"/>
    </source>
</evidence>
<keyword evidence="4" id="KW-1185">Reference proteome</keyword>
<feature type="region of interest" description="Disordered" evidence="1">
    <location>
        <begin position="177"/>
        <end position="211"/>
    </location>
</feature>
<dbReference type="AlphaFoldDB" id="A0A368N8F0"/>
<dbReference type="OrthoDB" id="41005at2157"/>
<gene>
    <name evidence="3" type="ORF">DU504_03190</name>
</gene>
<evidence type="ECO:0000259" key="2">
    <source>
        <dbReference type="PROSITE" id="PS50011"/>
    </source>
</evidence>
<evidence type="ECO:0000313" key="3">
    <source>
        <dbReference type="EMBL" id="RCU46400.1"/>
    </source>
</evidence>
<dbReference type="GO" id="GO:0004672">
    <property type="term" value="F:protein kinase activity"/>
    <property type="evidence" value="ECO:0007669"/>
    <property type="project" value="InterPro"/>
</dbReference>
<organism evidence="3 4">
    <name type="scientific">Haloplanus salinus</name>
    <dbReference type="NCBI Taxonomy" id="1126245"/>
    <lineage>
        <taxon>Archaea</taxon>
        <taxon>Methanobacteriati</taxon>
        <taxon>Methanobacteriota</taxon>
        <taxon>Stenosarchaea group</taxon>
        <taxon>Halobacteria</taxon>
        <taxon>Halobacteriales</taxon>
        <taxon>Haloferacaceae</taxon>
        <taxon>Haloplanus</taxon>
    </lineage>
</organism>
<reference evidence="3 4" key="1">
    <citation type="submission" date="2018-07" db="EMBL/GenBank/DDBJ databases">
        <title>Genome sequences of Haloplanus salinus JCM 18368T.</title>
        <authorList>
            <person name="Kim Y.B."/>
            <person name="Roh S.W."/>
        </authorList>
    </citation>
    <scope>NUCLEOTIDE SEQUENCE [LARGE SCALE GENOMIC DNA]</scope>
    <source>
        <strain evidence="3 4">JCM 18368</strain>
    </source>
</reference>
<comment type="caution">
    <text evidence="3">The sequence shown here is derived from an EMBL/GenBank/DDBJ whole genome shotgun (WGS) entry which is preliminary data.</text>
</comment>
<dbReference type="SUPFAM" id="SSF56112">
    <property type="entry name" value="Protein kinase-like (PK-like)"/>
    <property type="match status" value="1"/>
</dbReference>